<dbReference type="Pfam" id="PF13508">
    <property type="entry name" value="Acetyltransf_7"/>
    <property type="match status" value="1"/>
</dbReference>
<dbReference type="PROSITE" id="PS51186">
    <property type="entry name" value="GNAT"/>
    <property type="match status" value="1"/>
</dbReference>
<dbReference type="GO" id="GO:0006526">
    <property type="term" value="P:L-arginine biosynthetic process"/>
    <property type="evidence" value="ECO:0007669"/>
    <property type="project" value="InterPro"/>
</dbReference>
<evidence type="ECO:0000256" key="6">
    <source>
        <dbReference type="ARBA" id="ARBA00048372"/>
    </source>
</evidence>
<dbReference type="InterPro" id="IPR000182">
    <property type="entry name" value="GNAT_dom"/>
</dbReference>
<evidence type="ECO:0000256" key="5">
    <source>
        <dbReference type="ARBA" id="ARBA00023315"/>
    </source>
</evidence>
<protein>
    <recommendedName>
        <fullName evidence="3">amino-acid N-acetyltransferase</fullName>
        <ecNumber evidence="3">2.3.1.1</ecNumber>
    </recommendedName>
</protein>
<dbReference type="InterPro" id="IPR036393">
    <property type="entry name" value="AceGlu_kinase-like_sf"/>
</dbReference>
<dbReference type="Gene3D" id="3.40.630.30">
    <property type="match status" value="1"/>
</dbReference>
<sequence length="596" mass="64984">MALPLLHLCLALLPGTVHHHCAPSLPLTRRCTPPRASAYESDGRPAAAADAQLPDSEELGALPSVGETLQLLHPQNVLVASRALSDPLPLPPLQGGVNFVSIFRSCTPYIKMHQSTTMVFHICSELLDEARIFDEFMSEVAILALLGVRPVLLVGTRQQVDRKIREAGREVRYAQGHRITDEAAIHAVREVSGFARSRVEGALARGKVGPTSGVGVDVVGGNFFFTAQPLGVRVGVDFGFTGEVRRVDDAKINYHLAHGEIVLLSSLGYSASGTVFNVRTEELASRVAAALGAAKLVYVTPGMLLKQDERCRIGDCVVSGTTVLQAMRLTEAKRFLEYYQPPSSSAGVPAVAEEEHPLLTDVLGERADPELSATMLHMCGECVYALERGVTRAHLLPPTPGALIQELYTADGMGTLITKDLYDGIRLATPADVPGIVELITPLELKGILITRDRGKLARDVHKGFYYVFTRDTLILGCANLKRYTPEMAELGCLVVEKAYQKQGVGDAMLCFLERTAIAAGVKVFFALSTHTMQWFIERGFAEVGLDFLPEARKKLYDPSRGSKIYKKDLSSGRLVDAQELFWQPNARSKAEKRSR</sequence>
<feature type="signal peptide" evidence="7">
    <location>
        <begin position="1"/>
        <end position="19"/>
    </location>
</feature>
<dbReference type="EMBL" id="JBGBPQ010000020">
    <property type="protein sequence ID" value="KAL1504487.1"/>
    <property type="molecule type" value="Genomic_DNA"/>
</dbReference>
<evidence type="ECO:0000256" key="7">
    <source>
        <dbReference type="SAM" id="SignalP"/>
    </source>
</evidence>
<dbReference type="SUPFAM" id="SSF55729">
    <property type="entry name" value="Acyl-CoA N-acyltransferases (Nat)"/>
    <property type="match status" value="1"/>
</dbReference>
<dbReference type="NCBIfam" id="TIGR01890">
    <property type="entry name" value="N-Ac-Glu-synth"/>
    <property type="match status" value="1"/>
</dbReference>
<dbReference type="HAMAP" id="MF_01105">
    <property type="entry name" value="N_acetyl_glu_synth"/>
    <property type="match status" value="1"/>
</dbReference>
<dbReference type="GO" id="GO:0005737">
    <property type="term" value="C:cytoplasm"/>
    <property type="evidence" value="ECO:0007669"/>
    <property type="project" value="InterPro"/>
</dbReference>
<reference evidence="9 10" key="1">
    <citation type="journal article" date="2024" name="Science">
        <title>Giant polyketide synthase enzymes in the biosynthesis of giant marine polyether toxins.</title>
        <authorList>
            <person name="Fallon T.R."/>
            <person name="Shende V.V."/>
            <person name="Wierzbicki I.H."/>
            <person name="Pendleton A.L."/>
            <person name="Watervoot N.F."/>
            <person name="Auber R.P."/>
            <person name="Gonzalez D.J."/>
            <person name="Wisecaver J.H."/>
            <person name="Moore B.S."/>
        </authorList>
    </citation>
    <scope>NUCLEOTIDE SEQUENCE [LARGE SCALE GENOMIC DNA]</scope>
    <source>
        <strain evidence="9 10">12B1</strain>
    </source>
</reference>
<keyword evidence="4" id="KW-0808">Transferase</keyword>
<comment type="catalytic activity">
    <reaction evidence="6">
        <text>L-glutamate + acetyl-CoA = N-acetyl-L-glutamate + CoA + H(+)</text>
        <dbReference type="Rhea" id="RHEA:24292"/>
        <dbReference type="ChEBI" id="CHEBI:15378"/>
        <dbReference type="ChEBI" id="CHEBI:29985"/>
        <dbReference type="ChEBI" id="CHEBI:44337"/>
        <dbReference type="ChEBI" id="CHEBI:57287"/>
        <dbReference type="ChEBI" id="CHEBI:57288"/>
        <dbReference type="EC" id="2.3.1.1"/>
    </reaction>
</comment>
<name>A0AB34IQZ9_PRYPA</name>
<evidence type="ECO:0000256" key="2">
    <source>
        <dbReference type="ARBA" id="ARBA00009145"/>
    </source>
</evidence>
<dbReference type="SUPFAM" id="SSF53633">
    <property type="entry name" value="Carbamate kinase-like"/>
    <property type="match status" value="1"/>
</dbReference>
<dbReference type="PANTHER" id="PTHR30602:SF12">
    <property type="entry name" value="AMINO-ACID ACETYLTRANSFERASE NAGS1, CHLOROPLASTIC-RELATED"/>
    <property type="match status" value="1"/>
</dbReference>
<gene>
    <name evidence="9" type="ORF">AB1Y20_010892</name>
</gene>
<evidence type="ECO:0000313" key="9">
    <source>
        <dbReference type="EMBL" id="KAL1504487.1"/>
    </source>
</evidence>
<evidence type="ECO:0000256" key="1">
    <source>
        <dbReference type="ARBA" id="ARBA00004925"/>
    </source>
</evidence>
<dbReference type="GO" id="GO:0004042">
    <property type="term" value="F:L-glutamate N-acetyltransferase activity"/>
    <property type="evidence" value="ECO:0007669"/>
    <property type="project" value="InterPro"/>
</dbReference>
<evidence type="ECO:0000256" key="4">
    <source>
        <dbReference type="ARBA" id="ARBA00022679"/>
    </source>
</evidence>
<dbReference type="InterPro" id="IPR001048">
    <property type="entry name" value="Asp/Glu/Uridylate_kinase"/>
</dbReference>
<comment type="caution">
    <text evidence="9">The sequence shown here is derived from an EMBL/GenBank/DDBJ whole genome shotgun (WGS) entry which is preliminary data.</text>
</comment>
<proteinExistence type="inferred from homology"/>
<comment type="similarity">
    <text evidence="2">Belongs to the acetyltransferase family. ArgA subfamily.</text>
</comment>
<comment type="pathway">
    <text evidence="1">Amino-acid biosynthesis; L-arginine biosynthesis; N(2)-acetyl-L-ornithine from L-glutamate: step 1/4.</text>
</comment>
<organism evidence="9 10">
    <name type="scientific">Prymnesium parvum</name>
    <name type="common">Toxic golden alga</name>
    <dbReference type="NCBI Taxonomy" id="97485"/>
    <lineage>
        <taxon>Eukaryota</taxon>
        <taxon>Haptista</taxon>
        <taxon>Haptophyta</taxon>
        <taxon>Prymnesiophyceae</taxon>
        <taxon>Prymnesiales</taxon>
        <taxon>Prymnesiaceae</taxon>
        <taxon>Prymnesium</taxon>
    </lineage>
</organism>
<dbReference type="EC" id="2.3.1.1" evidence="3"/>
<dbReference type="CDD" id="cd04301">
    <property type="entry name" value="NAT_SF"/>
    <property type="match status" value="1"/>
</dbReference>
<feature type="domain" description="N-acetyltransferase" evidence="8">
    <location>
        <begin position="423"/>
        <end position="571"/>
    </location>
</feature>
<dbReference type="Pfam" id="PF00696">
    <property type="entry name" value="AA_kinase"/>
    <property type="match status" value="1"/>
</dbReference>
<evidence type="ECO:0000259" key="8">
    <source>
        <dbReference type="PROSITE" id="PS51186"/>
    </source>
</evidence>
<keyword evidence="10" id="KW-1185">Reference proteome</keyword>
<feature type="chain" id="PRO_5044324050" description="amino-acid N-acetyltransferase" evidence="7">
    <location>
        <begin position="20"/>
        <end position="596"/>
    </location>
</feature>
<dbReference type="InterPro" id="IPR016181">
    <property type="entry name" value="Acyl_CoA_acyltransferase"/>
</dbReference>
<dbReference type="PANTHER" id="PTHR30602">
    <property type="entry name" value="AMINO-ACID ACETYLTRANSFERASE"/>
    <property type="match status" value="1"/>
</dbReference>
<accession>A0AB34IQZ9</accession>
<keyword evidence="7" id="KW-0732">Signal</keyword>
<dbReference type="NCBIfam" id="NF003641">
    <property type="entry name" value="PRK05279.1"/>
    <property type="match status" value="1"/>
</dbReference>
<dbReference type="Gene3D" id="3.40.1160.10">
    <property type="entry name" value="Acetylglutamate kinase-like"/>
    <property type="match status" value="1"/>
</dbReference>
<evidence type="ECO:0000313" key="10">
    <source>
        <dbReference type="Proteomes" id="UP001515480"/>
    </source>
</evidence>
<dbReference type="AlphaFoldDB" id="A0AB34IQZ9"/>
<dbReference type="Proteomes" id="UP001515480">
    <property type="component" value="Unassembled WGS sequence"/>
</dbReference>
<evidence type="ECO:0000256" key="3">
    <source>
        <dbReference type="ARBA" id="ARBA00012697"/>
    </source>
</evidence>
<keyword evidence="5" id="KW-0012">Acyltransferase</keyword>
<dbReference type="InterPro" id="IPR010167">
    <property type="entry name" value="NH2A_AcTrfase"/>
</dbReference>